<dbReference type="AlphaFoldDB" id="A0A5S9IQU6"/>
<dbReference type="EMBL" id="AP019860">
    <property type="protein sequence ID" value="BBM85900.1"/>
    <property type="molecule type" value="Genomic_DNA"/>
</dbReference>
<proteinExistence type="predicted"/>
<protein>
    <submittedName>
        <fullName evidence="1">Uncharacterized protein</fullName>
    </submittedName>
</protein>
<name>A0A5S9IQU6_UABAM</name>
<evidence type="ECO:0000313" key="1">
    <source>
        <dbReference type="EMBL" id="BBM85900.1"/>
    </source>
</evidence>
<dbReference type="KEGG" id="uam:UABAM_04282"/>
<dbReference type="Proteomes" id="UP000326354">
    <property type="component" value="Chromosome"/>
</dbReference>
<gene>
    <name evidence="1" type="ORF">UABAM_04282</name>
</gene>
<reference evidence="1 2" key="1">
    <citation type="submission" date="2019-08" db="EMBL/GenBank/DDBJ databases">
        <title>Complete genome sequence of Candidatus Uab amorphum.</title>
        <authorList>
            <person name="Shiratori T."/>
            <person name="Suzuki S."/>
            <person name="Kakizawa Y."/>
            <person name="Ishida K."/>
        </authorList>
    </citation>
    <scope>NUCLEOTIDE SEQUENCE [LARGE SCALE GENOMIC DNA]</scope>
    <source>
        <strain evidence="1 2">SRT547</strain>
    </source>
</reference>
<accession>A0A5S9IQU6</accession>
<keyword evidence="2" id="KW-1185">Reference proteome</keyword>
<evidence type="ECO:0000313" key="2">
    <source>
        <dbReference type="Proteomes" id="UP000326354"/>
    </source>
</evidence>
<sequence length="46" mass="5388">MNTIDELRKELPEVNKKENDAQVLNGTCASFLLNVHVRQIFLDHFF</sequence>
<organism evidence="1 2">
    <name type="scientific">Uabimicrobium amorphum</name>
    <dbReference type="NCBI Taxonomy" id="2596890"/>
    <lineage>
        <taxon>Bacteria</taxon>
        <taxon>Pseudomonadati</taxon>
        <taxon>Planctomycetota</taxon>
        <taxon>Candidatus Uabimicrobiia</taxon>
        <taxon>Candidatus Uabimicrobiales</taxon>
        <taxon>Candidatus Uabimicrobiaceae</taxon>
        <taxon>Candidatus Uabimicrobium</taxon>
    </lineage>
</organism>